<evidence type="ECO:0000313" key="8">
    <source>
        <dbReference type="Proteomes" id="UP001139207"/>
    </source>
</evidence>
<comment type="similarity">
    <text evidence="2 5">Belongs to the RecX family.</text>
</comment>
<dbReference type="PANTHER" id="PTHR33602">
    <property type="entry name" value="REGULATORY PROTEIN RECX FAMILY PROTEIN"/>
    <property type="match status" value="1"/>
</dbReference>
<keyword evidence="8" id="KW-1185">Reference proteome</keyword>
<evidence type="ECO:0000256" key="1">
    <source>
        <dbReference type="ARBA" id="ARBA00004496"/>
    </source>
</evidence>
<gene>
    <name evidence="5" type="primary">recX</name>
    <name evidence="7" type="ORF">MUN33_12595</name>
</gene>
<dbReference type="AlphaFoldDB" id="A0A9X2AZW8"/>
<dbReference type="Gene3D" id="1.10.10.10">
    <property type="entry name" value="Winged helix-like DNA-binding domain superfamily/Winged helix DNA-binding domain"/>
    <property type="match status" value="2"/>
</dbReference>
<keyword evidence="4 5" id="KW-0963">Cytoplasm</keyword>
<dbReference type="GO" id="GO:0006282">
    <property type="term" value="P:regulation of DNA repair"/>
    <property type="evidence" value="ECO:0007669"/>
    <property type="project" value="UniProtKB-UniRule"/>
</dbReference>
<dbReference type="Pfam" id="PF02631">
    <property type="entry name" value="RecX_HTH2"/>
    <property type="match status" value="1"/>
</dbReference>
<dbReference type="InterPro" id="IPR053924">
    <property type="entry name" value="RecX_HTH_2nd"/>
</dbReference>
<evidence type="ECO:0000256" key="3">
    <source>
        <dbReference type="ARBA" id="ARBA00018111"/>
    </source>
</evidence>
<dbReference type="RefSeq" id="WP_244805263.1">
    <property type="nucleotide sequence ID" value="NZ_JALIEA010000017.1"/>
</dbReference>
<dbReference type="HAMAP" id="MF_01114">
    <property type="entry name" value="RecX"/>
    <property type="match status" value="1"/>
</dbReference>
<name>A0A9X2AZW8_9CORY</name>
<protein>
    <recommendedName>
        <fullName evidence="3 5">Regulatory protein RecX</fullName>
    </recommendedName>
</protein>
<reference evidence="7" key="1">
    <citation type="submission" date="2022-04" db="EMBL/GenBank/DDBJ databases">
        <title>Corynebacterium kalidii LD5P10.</title>
        <authorList>
            <person name="Sun J.Q."/>
        </authorList>
    </citation>
    <scope>NUCLEOTIDE SEQUENCE</scope>
    <source>
        <strain evidence="7">LD5P10</strain>
    </source>
</reference>
<dbReference type="GO" id="GO:0005737">
    <property type="term" value="C:cytoplasm"/>
    <property type="evidence" value="ECO:0007669"/>
    <property type="project" value="UniProtKB-SubCell"/>
</dbReference>
<dbReference type="InterPro" id="IPR036388">
    <property type="entry name" value="WH-like_DNA-bd_sf"/>
</dbReference>
<comment type="caution">
    <text evidence="7">The sequence shown here is derived from an EMBL/GenBank/DDBJ whole genome shotgun (WGS) entry which is preliminary data.</text>
</comment>
<sequence length="207" mass="23359">MSQSDDRGLSTIDQLRRAVAAIQEGGGDGGIVDEQLEERLAPLKNKATRLISHRDRSVEELRRRLADTTGQDGDTADPELVDLVVERCIANGMLDDRRFAHEWVRQRHLNQRKSVSVLRRELTDKGVPAPVIAEALEQVRDDDQEAILRELVTKKAGTVSQVPADRREYDKALRRIVGVGARRGFPEGRCLVLAREALDLRIEELRR</sequence>
<proteinExistence type="inferred from homology"/>
<dbReference type="Proteomes" id="UP001139207">
    <property type="component" value="Unassembled WGS sequence"/>
</dbReference>
<feature type="domain" description="RecX second three-helical" evidence="6">
    <location>
        <begin position="95"/>
        <end position="136"/>
    </location>
</feature>
<evidence type="ECO:0000259" key="6">
    <source>
        <dbReference type="Pfam" id="PF02631"/>
    </source>
</evidence>
<dbReference type="InterPro" id="IPR003783">
    <property type="entry name" value="Regulatory_RecX"/>
</dbReference>
<accession>A0A9X2AZW8</accession>
<evidence type="ECO:0000256" key="5">
    <source>
        <dbReference type="HAMAP-Rule" id="MF_01114"/>
    </source>
</evidence>
<evidence type="ECO:0000256" key="2">
    <source>
        <dbReference type="ARBA" id="ARBA00009695"/>
    </source>
</evidence>
<dbReference type="PANTHER" id="PTHR33602:SF1">
    <property type="entry name" value="REGULATORY PROTEIN RECX FAMILY PROTEIN"/>
    <property type="match status" value="1"/>
</dbReference>
<comment type="subcellular location">
    <subcellularLocation>
        <location evidence="1 5">Cytoplasm</location>
    </subcellularLocation>
</comment>
<evidence type="ECO:0000256" key="4">
    <source>
        <dbReference type="ARBA" id="ARBA00022490"/>
    </source>
</evidence>
<organism evidence="7 8">
    <name type="scientific">Corynebacterium kalidii</name>
    <dbReference type="NCBI Taxonomy" id="2931982"/>
    <lineage>
        <taxon>Bacteria</taxon>
        <taxon>Bacillati</taxon>
        <taxon>Actinomycetota</taxon>
        <taxon>Actinomycetes</taxon>
        <taxon>Mycobacteriales</taxon>
        <taxon>Corynebacteriaceae</taxon>
        <taxon>Corynebacterium</taxon>
    </lineage>
</organism>
<evidence type="ECO:0000313" key="7">
    <source>
        <dbReference type="EMBL" id="MCJ7859541.1"/>
    </source>
</evidence>
<comment type="function">
    <text evidence="5">Modulates RecA activity.</text>
</comment>
<dbReference type="EMBL" id="JALIEA010000017">
    <property type="protein sequence ID" value="MCJ7859541.1"/>
    <property type="molecule type" value="Genomic_DNA"/>
</dbReference>